<evidence type="ECO:0000313" key="2">
    <source>
        <dbReference type="EMBL" id="KAF2096131.1"/>
    </source>
</evidence>
<feature type="non-terminal residue" evidence="2">
    <location>
        <position position="1"/>
    </location>
</feature>
<accession>A0A9P4M2X8</accession>
<protein>
    <submittedName>
        <fullName evidence="2">Uncharacterized protein</fullName>
    </submittedName>
</protein>
<evidence type="ECO:0000313" key="3">
    <source>
        <dbReference type="Proteomes" id="UP000799772"/>
    </source>
</evidence>
<keyword evidence="3" id="KW-1185">Reference proteome</keyword>
<dbReference type="OrthoDB" id="5580261at2759"/>
<organism evidence="2 3">
    <name type="scientific">Rhizodiscina lignyota</name>
    <dbReference type="NCBI Taxonomy" id="1504668"/>
    <lineage>
        <taxon>Eukaryota</taxon>
        <taxon>Fungi</taxon>
        <taxon>Dikarya</taxon>
        <taxon>Ascomycota</taxon>
        <taxon>Pezizomycotina</taxon>
        <taxon>Dothideomycetes</taxon>
        <taxon>Pleosporomycetidae</taxon>
        <taxon>Aulographales</taxon>
        <taxon>Rhizodiscinaceae</taxon>
        <taxon>Rhizodiscina</taxon>
    </lineage>
</organism>
<name>A0A9P4M2X8_9PEZI</name>
<dbReference type="PANTHER" id="PTHR28002">
    <property type="entry name" value="MIOREX COMPLEX COMPONENT 11"/>
    <property type="match status" value="1"/>
</dbReference>
<reference evidence="2" key="1">
    <citation type="journal article" date="2020" name="Stud. Mycol.">
        <title>101 Dothideomycetes genomes: a test case for predicting lifestyles and emergence of pathogens.</title>
        <authorList>
            <person name="Haridas S."/>
            <person name="Albert R."/>
            <person name="Binder M."/>
            <person name="Bloem J."/>
            <person name="Labutti K."/>
            <person name="Salamov A."/>
            <person name="Andreopoulos B."/>
            <person name="Baker S."/>
            <person name="Barry K."/>
            <person name="Bills G."/>
            <person name="Bluhm B."/>
            <person name="Cannon C."/>
            <person name="Castanera R."/>
            <person name="Culley D."/>
            <person name="Daum C."/>
            <person name="Ezra D."/>
            <person name="Gonzalez J."/>
            <person name="Henrissat B."/>
            <person name="Kuo A."/>
            <person name="Liang C."/>
            <person name="Lipzen A."/>
            <person name="Lutzoni F."/>
            <person name="Magnuson J."/>
            <person name="Mondo S."/>
            <person name="Nolan M."/>
            <person name="Ohm R."/>
            <person name="Pangilinan J."/>
            <person name="Park H.-J."/>
            <person name="Ramirez L."/>
            <person name="Alfaro M."/>
            <person name="Sun H."/>
            <person name="Tritt A."/>
            <person name="Yoshinaga Y."/>
            <person name="Zwiers L.-H."/>
            <person name="Turgeon B."/>
            <person name="Goodwin S."/>
            <person name="Spatafora J."/>
            <person name="Crous P."/>
            <person name="Grigoriev I."/>
        </authorList>
    </citation>
    <scope>NUCLEOTIDE SEQUENCE</scope>
    <source>
        <strain evidence="2">CBS 133067</strain>
    </source>
</reference>
<sequence>VPNFLRPTLQPVLHAPVSHITSFLILHELTAIVPLVSLAAAFHYTNWLPPYITEGAWVKQGMERFGRYFHRKGWLGEEGSKREGTWNFSEKGVKIVLEVATAWAVTKLLLPVRLIVSVWATPWFARVFVLRITGWIGKLFGGGKGKAAAGVGAAAGTGATAAGAIPKVKNEGPLYRAANGGTSGSSKSPASATSTPDPNSPSVKNDGPLYKNTNQTKPSE</sequence>
<dbReference type="AlphaFoldDB" id="A0A9P4M2X8"/>
<comment type="caution">
    <text evidence="2">The sequence shown here is derived from an EMBL/GenBank/DDBJ whole genome shotgun (WGS) entry which is preliminary data.</text>
</comment>
<gene>
    <name evidence="2" type="ORF">NA57DRAFT_43907</name>
</gene>
<evidence type="ECO:0000256" key="1">
    <source>
        <dbReference type="SAM" id="MobiDB-lite"/>
    </source>
</evidence>
<feature type="compositionally biased region" description="Low complexity" evidence="1">
    <location>
        <begin position="184"/>
        <end position="202"/>
    </location>
</feature>
<dbReference type="EMBL" id="ML978130">
    <property type="protein sequence ID" value="KAF2096131.1"/>
    <property type="molecule type" value="Genomic_DNA"/>
</dbReference>
<dbReference type="GO" id="GO:0005739">
    <property type="term" value="C:mitochondrion"/>
    <property type="evidence" value="ECO:0007669"/>
    <property type="project" value="TreeGrafter"/>
</dbReference>
<feature type="compositionally biased region" description="Polar residues" evidence="1">
    <location>
        <begin position="211"/>
        <end position="220"/>
    </location>
</feature>
<dbReference type="PANTHER" id="PTHR28002:SF1">
    <property type="entry name" value="MIOREX COMPLEX COMPONENT 11"/>
    <property type="match status" value="1"/>
</dbReference>
<dbReference type="Proteomes" id="UP000799772">
    <property type="component" value="Unassembled WGS sequence"/>
</dbReference>
<dbReference type="Pfam" id="PF10306">
    <property type="entry name" value="FLILHELTA"/>
    <property type="match status" value="1"/>
</dbReference>
<proteinExistence type="predicted"/>
<feature type="region of interest" description="Disordered" evidence="1">
    <location>
        <begin position="173"/>
        <end position="220"/>
    </location>
</feature>
<dbReference type="InterPro" id="IPR018811">
    <property type="entry name" value="MRX11"/>
</dbReference>